<accession>A0A8W8I8W0</accession>
<evidence type="ECO:0000256" key="8">
    <source>
        <dbReference type="SAM" id="Phobius"/>
    </source>
</evidence>
<dbReference type="GO" id="GO:0004930">
    <property type="term" value="F:G protein-coupled receptor activity"/>
    <property type="evidence" value="ECO:0007669"/>
    <property type="project" value="UniProtKB-KW"/>
</dbReference>
<sequence length="388" mass="44497">MNGSINNTTEILDDLCPRVGVVSWYSCIFELYAPSAFFVDKYVSPILYFIGLVGNLLTIKIWSRRIRKTNTSALYLTVLAVSDLVLLALHSVMELQFTWNVSTLNKPVWCPTFFVFYMFAQYMSPLLIMGFTLERFISIAIPFKGERFSRRNRGALEIVAIIILSLLLAVPQVFGWTVFPDGECQGTGIKFFEIWIWVSDILVFGAFPLASLILNVLVINAVSRSIRLRRDTAPSFELNGFSSKLLKTRQKEHTKQRSLRVSTVTLLCVSFYRLFTVIPVAIIFALQYRIPTGDETLSVSEIGKDSTWKTFFDYLIAKKIIDEVGLSQYSLNFFLYYLTANYFRNEVCRLFRSLIECRVGITEFRGRRRGTESSTKGTLLSTRKSFYD</sequence>
<keyword evidence="11" id="KW-1185">Reference proteome</keyword>
<dbReference type="EnsemblMetazoa" id="G13124.2">
    <property type="protein sequence ID" value="G13124.2:cds"/>
    <property type="gene ID" value="G13124"/>
</dbReference>
<evidence type="ECO:0000256" key="7">
    <source>
        <dbReference type="ARBA" id="ARBA00023224"/>
    </source>
</evidence>
<dbReference type="PANTHER" id="PTHR24243:SF233">
    <property type="entry name" value="THYROTROPIN-RELEASING HORMONE RECEPTOR"/>
    <property type="match status" value="1"/>
</dbReference>
<comment type="subcellular location">
    <subcellularLocation>
        <location evidence="1">Membrane</location>
        <topology evidence="1">Multi-pass membrane protein</topology>
    </subcellularLocation>
</comment>
<evidence type="ECO:0000256" key="4">
    <source>
        <dbReference type="ARBA" id="ARBA00023040"/>
    </source>
</evidence>
<dbReference type="InterPro" id="IPR000276">
    <property type="entry name" value="GPCR_Rhodpsn"/>
</dbReference>
<evidence type="ECO:0000256" key="3">
    <source>
        <dbReference type="ARBA" id="ARBA00022989"/>
    </source>
</evidence>
<feature type="transmembrane region" description="Helical" evidence="8">
    <location>
        <begin position="74"/>
        <end position="93"/>
    </location>
</feature>
<dbReference type="SUPFAM" id="SSF81321">
    <property type="entry name" value="Family A G protein-coupled receptor-like"/>
    <property type="match status" value="1"/>
</dbReference>
<dbReference type="EnsemblMetazoa" id="G13124.3">
    <property type="protein sequence ID" value="G13124.3:cds"/>
    <property type="gene ID" value="G13124"/>
</dbReference>
<keyword evidence="7" id="KW-0807">Transducer</keyword>
<feature type="transmembrane region" description="Helical" evidence="8">
    <location>
        <begin position="42"/>
        <end position="62"/>
    </location>
</feature>
<keyword evidence="4" id="KW-0297">G-protein coupled receptor</keyword>
<feature type="domain" description="G-protein coupled receptors family 1 profile" evidence="9">
    <location>
        <begin position="54"/>
        <end position="336"/>
    </location>
</feature>
<keyword evidence="3 8" id="KW-1133">Transmembrane helix</keyword>
<feature type="transmembrane region" description="Helical" evidence="8">
    <location>
        <begin position="113"/>
        <end position="133"/>
    </location>
</feature>
<protein>
    <recommendedName>
        <fullName evidence="9">G-protein coupled receptors family 1 profile domain-containing protein</fullName>
    </recommendedName>
</protein>
<organism evidence="10 11">
    <name type="scientific">Magallana gigas</name>
    <name type="common">Pacific oyster</name>
    <name type="synonym">Crassostrea gigas</name>
    <dbReference type="NCBI Taxonomy" id="29159"/>
    <lineage>
        <taxon>Eukaryota</taxon>
        <taxon>Metazoa</taxon>
        <taxon>Spiralia</taxon>
        <taxon>Lophotrochozoa</taxon>
        <taxon>Mollusca</taxon>
        <taxon>Bivalvia</taxon>
        <taxon>Autobranchia</taxon>
        <taxon>Pteriomorphia</taxon>
        <taxon>Ostreida</taxon>
        <taxon>Ostreoidea</taxon>
        <taxon>Ostreidae</taxon>
        <taxon>Magallana</taxon>
    </lineage>
</organism>
<evidence type="ECO:0000256" key="5">
    <source>
        <dbReference type="ARBA" id="ARBA00023136"/>
    </source>
</evidence>
<evidence type="ECO:0000256" key="6">
    <source>
        <dbReference type="ARBA" id="ARBA00023170"/>
    </source>
</evidence>
<evidence type="ECO:0000313" key="10">
    <source>
        <dbReference type="EnsemblMetazoa" id="G13124.5:cds"/>
    </source>
</evidence>
<dbReference type="PRINTS" id="PR00237">
    <property type="entry name" value="GPCRRHODOPSN"/>
</dbReference>
<dbReference type="EnsemblMetazoa" id="G13124.1">
    <property type="protein sequence ID" value="G13124.1:cds"/>
    <property type="gene ID" value="G13124"/>
</dbReference>
<evidence type="ECO:0000256" key="1">
    <source>
        <dbReference type="ARBA" id="ARBA00004141"/>
    </source>
</evidence>
<dbReference type="EnsemblMetazoa" id="G13124.4">
    <property type="protein sequence ID" value="G13124.4:cds"/>
    <property type="gene ID" value="G13124"/>
</dbReference>
<dbReference type="PROSITE" id="PS50262">
    <property type="entry name" value="G_PROTEIN_RECEP_F1_2"/>
    <property type="match status" value="1"/>
</dbReference>
<evidence type="ECO:0000313" key="11">
    <source>
        <dbReference type="Proteomes" id="UP000005408"/>
    </source>
</evidence>
<dbReference type="Gene3D" id="1.20.1070.10">
    <property type="entry name" value="Rhodopsin 7-helix transmembrane proteins"/>
    <property type="match status" value="1"/>
</dbReference>
<proteinExistence type="predicted"/>
<dbReference type="InterPro" id="IPR017452">
    <property type="entry name" value="GPCR_Rhodpsn_7TM"/>
</dbReference>
<dbReference type="AlphaFoldDB" id="A0A8W8I8W0"/>
<name>A0A8W8I8W0_MAGGI</name>
<feature type="transmembrane region" description="Helical" evidence="8">
    <location>
        <begin position="154"/>
        <end position="174"/>
    </location>
</feature>
<keyword evidence="6" id="KW-0675">Receptor</keyword>
<reference evidence="10" key="1">
    <citation type="submission" date="2022-08" db="UniProtKB">
        <authorList>
            <consortium name="EnsemblMetazoa"/>
        </authorList>
    </citation>
    <scope>IDENTIFICATION</scope>
    <source>
        <strain evidence="10">05x7-T-G4-1.051#20</strain>
    </source>
</reference>
<keyword evidence="5 8" id="KW-0472">Membrane</keyword>
<dbReference type="Pfam" id="PF00001">
    <property type="entry name" value="7tm_1"/>
    <property type="match status" value="1"/>
</dbReference>
<dbReference type="GO" id="GO:0005886">
    <property type="term" value="C:plasma membrane"/>
    <property type="evidence" value="ECO:0007669"/>
    <property type="project" value="TreeGrafter"/>
</dbReference>
<evidence type="ECO:0000256" key="2">
    <source>
        <dbReference type="ARBA" id="ARBA00022692"/>
    </source>
</evidence>
<feature type="transmembrane region" description="Helical" evidence="8">
    <location>
        <begin position="264"/>
        <end position="286"/>
    </location>
</feature>
<evidence type="ECO:0000259" key="9">
    <source>
        <dbReference type="PROSITE" id="PS50262"/>
    </source>
</evidence>
<keyword evidence="2 8" id="KW-0812">Transmembrane</keyword>
<dbReference type="EnsemblMetazoa" id="G13124.5">
    <property type="protein sequence ID" value="G13124.5:cds"/>
    <property type="gene ID" value="G13124"/>
</dbReference>
<feature type="transmembrane region" description="Helical" evidence="8">
    <location>
        <begin position="194"/>
        <end position="222"/>
    </location>
</feature>
<dbReference type="Proteomes" id="UP000005408">
    <property type="component" value="Unassembled WGS sequence"/>
</dbReference>
<dbReference type="PANTHER" id="PTHR24243">
    <property type="entry name" value="G-PROTEIN COUPLED RECEPTOR"/>
    <property type="match status" value="1"/>
</dbReference>